<dbReference type="CDD" id="cd05398">
    <property type="entry name" value="NT_ClassII-CCAase"/>
    <property type="match status" value="1"/>
</dbReference>
<feature type="binding site" evidence="11">
    <location>
        <position position="164"/>
    </location>
    <ligand>
        <name>ATP</name>
        <dbReference type="ChEBI" id="CHEBI:30616"/>
    </ligand>
</feature>
<feature type="binding site" evidence="11">
    <location>
        <position position="155"/>
    </location>
    <ligand>
        <name>CTP</name>
        <dbReference type="ChEBI" id="CHEBI:37563"/>
    </ligand>
</feature>
<dbReference type="Pfam" id="PF01743">
    <property type="entry name" value="PolyA_pol"/>
    <property type="match status" value="1"/>
</dbReference>
<feature type="domain" description="tRNA nucleotidyltransferase/poly(A) polymerase RNA and SrmB- binding" evidence="13">
    <location>
        <begin position="171"/>
        <end position="229"/>
    </location>
</feature>
<evidence type="ECO:0000259" key="12">
    <source>
        <dbReference type="Pfam" id="PF01743"/>
    </source>
</evidence>
<dbReference type="EMBL" id="CP128355">
    <property type="protein sequence ID" value="XAF70101.1"/>
    <property type="molecule type" value="Genomic_DNA"/>
</dbReference>
<dbReference type="PANTHER" id="PTHR46173:SF1">
    <property type="entry name" value="CCA TRNA NUCLEOTIDYLTRANSFERASE 1, MITOCHONDRIAL"/>
    <property type="match status" value="1"/>
</dbReference>
<keyword evidence="4 11" id="KW-0548">Nucleotidyltransferase</keyword>
<evidence type="ECO:0000256" key="4">
    <source>
        <dbReference type="ARBA" id="ARBA00022695"/>
    </source>
</evidence>
<dbReference type="Pfam" id="PF12627">
    <property type="entry name" value="PolyA_pol_RNAbd"/>
    <property type="match status" value="1"/>
</dbReference>
<feature type="binding site" evidence="11">
    <location>
        <position position="155"/>
    </location>
    <ligand>
        <name>ATP</name>
        <dbReference type="ChEBI" id="CHEBI:30616"/>
    </ligand>
</feature>
<evidence type="ECO:0000256" key="5">
    <source>
        <dbReference type="ARBA" id="ARBA00022723"/>
    </source>
</evidence>
<keyword evidence="3 11" id="KW-0819">tRNA processing</keyword>
<dbReference type="Gene3D" id="3.30.460.10">
    <property type="entry name" value="Beta Polymerase, domain 2"/>
    <property type="match status" value="1"/>
</dbReference>
<proteinExistence type="inferred from homology"/>
<dbReference type="Gene3D" id="1.10.246.80">
    <property type="match status" value="1"/>
</dbReference>
<dbReference type="InterPro" id="IPR032828">
    <property type="entry name" value="PolyA_RNA-bd"/>
</dbReference>
<feature type="binding site" evidence="11">
    <location>
        <position position="164"/>
    </location>
    <ligand>
        <name>CTP</name>
        <dbReference type="ChEBI" id="CHEBI:37563"/>
    </ligand>
</feature>
<dbReference type="NCBIfam" id="NF009814">
    <property type="entry name" value="PRK13299.1"/>
    <property type="match status" value="1"/>
</dbReference>
<dbReference type="Proteomes" id="UP001436297">
    <property type="component" value="Chromosome"/>
</dbReference>
<feature type="binding site" evidence="11">
    <location>
        <position position="112"/>
    </location>
    <ligand>
        <name>CTP</name>
        <dbReference type="ChEBI" id="CHEBI:37563"/>
    </ligand>
</feature>
<evidence type="ECO:0000256" key="6">
    <source>
        <dbReference type="ARBA" id="ARBA00022741"/>
    </source>
</evidence>
<feature type="binding site" evidence="11">
    <location>
        <position position="43"/>
    </location>
    <ligand>
        <name>Mg(2+)</name>
        <dbReference type="ChEBI" id="CHEBI:18420"/>
    </ligand>
</feature>
<comment type="catalytic activity">
    <reaction evidence="11">
        <text>a tRNA with a 3' CCA end + 2 CTP + ATP = a tRNA with a 3' CCACCA end + 3 diphosphate</text>
        <dbReference type="Rhea" id="RHEA:76235"/>
        <dbReference type="Rhea" id="RHEA-COMP:10468"/>
        <dbReference type="Rhea" id="RHEA-COMP:18655"/>
        <dbReference type="ChEBI" id="CHEBI:30616"/>
        <dbReference type="ChEBI" id="CHEBI:33019"/>
        <dbReference type="ChEBI" id="CHEBI:37563"/>
        <dbReference type="ChEBI" id="CHEBI:83071"/>
        <dbReference type="ChEBI" id="CHEBI:195187"/>
    </reaction>
</comment>
<evidence type="ECO:0000256" key="1">
    <source>
        <dbReference type="ARBA" id="ARBA00001946"/>
    </source>
</evidence>
<keyword evidence="5 11" id="KW-0479">Metal-binding</keyword>
<feature type="binding site" evidence="11">
    <location>
        <position position="161"/>
    </location>
    <ligand>
        <name>ATP</name>
        <dbReference type="ChEBI" id="CHEBI:30616"/>
    </ligand>
</feature>
<dbReference type="PANTHER" id="PTHR46173">
    <property type="entry name" value="CCA TRNA NUCLEOTIDYLTRANSFERASE 1, MITOCHONDRIAL"/>
    <property type="match status" value="1"/>
</dbReference>
<dbReference type="HAMAP" id="MF_01263">
    <property type="entry name" value="CCA_bact_type3"/>
    <property type="match status" value="1"/>
</dbReference>
<reference evidence="15 16" key="1">
    <citation type="journal article" date="2024" name="Pathogens">
        <title>Staphylococcus hsinchuensis sp. nov., Isolated from Soymilk.</title>
        <authorList>
            <person name="Wang Y.T."/>
            <person name="Lin Y.C."/>
            <person name="Hsieh Y.H."/>
            <person name="Lin Y.T."/>
            <person name="Hamada M."/>
            <person name="Chen C.C."/>
            <person name="Liou J.S."/>
            <person name="Lee A.Y."/>
            <person name="Zhang W.L."/>
            <person name="Chen Y.T."/>
            <person name="Huang C.H."/>
        </authorList>
    </citation>
    <scope>NUCLEOTIDE SEQUENCE [LARGE SCALE GENOMIC DNA]</scope>
    <source>
        <strain evidence="15 16">H164</strain>
    </source>
</reference>
<gene>
    <name evidence="11" type="primary">cca</name>
    <name evidence="15" type="ORF">QQM35_08480</name>
</gene>
<protein>
    <recommendedName>
        <fullName evidence="11">CCA-adding enzyme</fullName>
        <ecNumber evidence="11">2.7.7.72</ecNumber>
    </recommendedName>
    <alternativeName>
        <fullName evidence="11">CCA tRNA nucleotidyltransferase</fullName>
    </alternativeName>
    <alternativeName>
        <fullName evidence="11">tRNA CCA-pyrophosphorylase</fullName>
    </alternativeName>
    <alternativeName>
        <fullName evidence="11">tRNA adenylyl-/cytidylyl- transferase</fullName>
    </alternativeName>
    <alternativeName>
        <fullName evidence="11">tRNA nucleotidyltransferase</fullName>
    </alternativeName>
    <alternativeName>
        <fullName evidence="11">tRNA-NT</fullName>
    </alternativeName>
</protein>
<evidence type="ECO:0000313" key="15">
    <source>
        <dbReference type="EMBL" id="XAF70101.1"/>
    </source>
</evidence>
<evidence type="ECO:0000259" key="14">
    <source>
        <dbReference type="Pfam" id="PF13735"/>
    </source>
</evidence>
<evidence type="ECO:0000256" key="2">
    <source>
        <dbReference type="ARBA" id="ARBA00022679"/>
    </source>
</evidence>
<evidence type="ECO:0000256" key="10">
    <source>
        <dbReference type="ARBA" id="ARBA00022884"/>
    </source>
</evidence>
<organism evidence="15 16">
    <name type="scientific">Staphylococcus hsinchuensis</name>
    <dbReference type="NCBI Taxonomy" id="3051183"/>
    <lineage>
        <taxon>Bacteria</taxon>
        <taxon>Bacillati</taxon>
        <taxon>Bacillota</taxon>
        <taxon>Bacilli</taxon>
        <taxon>Bacillales</taxon>
        <taxon>Staphylococcaceae</taxon>
        <taxon>Staphylococcus</taxon>
    </lineage>
</organism>
<sequence>MTKTLFETAKPILEQLIDHQFQAFFVGGSVRDYLMGKSIHDIDITTSATPDEIESIFPRTVPIGREHGTINVIFEDDQYEVTTFRAEGQYSDHRRPNEVYFVRELYEDVKRRDFTMNAIAMDINYHIHDYFEGYKDIKNNIIRTVGDPIERFTEDALRILRGLRFQSQLSFNIEPSTYEAMKRSIQDISHLSIERIVVELTKLTQGTNVEQSFENLKSFNAFEYIPFFKQYDLTKIELTESTDWLLFLAILKAQQPQVNANLSELKISNNDKKQVSHYKSLIQALPKVQSKNDLKVFVYDFGKANILHVLSHHTQLNKNNIAKYSPLIINKETIEEIAAQLPIMQRKDIDINGKDMIEYTDKKSGPWIKDALRQIEIAIIKGEVKNLKSDLLEWVKVNVKIS</sequence>
<dbReference type="InterPro" id="IPR002646">
    <property type="entry name" value="PolA_pol_head_dom"/>
</dbReference>
<comment type="function">
    <text evidence="11">Catalyzes the addition and repair of the essential 3'-terminal CCA sequence in tRNAs without using a nucleic acid template. Adds these three nucleotides in the order of C, C, and A to the tRNA nucleotide-73, using CTP and ATP as substrates and producing inorganic pyrophosphate. tRNA 3'-terminal CCA addition is required both for tRNA processing and repair. Also involved in tRNA surveillance by mediating tandem CCA addition to generate a CCACCA at the 3' terminus of unstable tRNAs. While stable tRNAs receive only 3'-terminal CCA, unstable tRNAs are marked with CCACCA and rapidly degraded.</text>
</comment>
<dbReference type="Gene3D" id="1.10.3090.10">
    <property type="entry name" value="cca-adding enzyme, domain 2"/>
    <property type="match status" value="1"/>
</dbReference>
<comment type="miscellaneous">
    <text evidence="11">A single active site specifically recognizes both ATP and CTP and is responsible for their addition.</text>
</comment>
<comment type="cofactor">
    <cofactor evidence="1 11">
        <name>Mg(2+)</name>
        <dbReference type="ChEBI" id="CHEBI:18420"/>
    </cofactor>
</comment>
<keyword evidence="7 11" id="KW-0692">RNA repair</keyword>
<feature type="domain" description="Poly A polymerase head" evidence="12">
    <location>
        <begin position="23"/>
        <end position="143"/>
    </location>
</feature>
<evidence type="ECO:0000313" key="16">
    <source>
        <dbReference type="Proteomes" id="UP001436297"/>
    </source>
</evidence>
<evidence type="ECO:0000256" key="11">
    <source>
        <dbReference type="HAMAP-Rule" id="MF_01263"/>
    </source>
</evidence>
<keyword evidence="10 11" id="KW-0694">RNA-binding</keyword>
<dbReference type="InterPro" id="IPR050264">
    <property type="entry name" value="Bact_CCA-adding_enz_type3_sf"/>
</dbReference>
<dbReference type="InterPro" id="IPR023068">
    <property type="entry name" value="CCA-adding_enz_firmicutes"/>
</dbReference>
<keyword evidence="8 11" id="KW-0067">ATP-binding</keyword>
<comment type="catalytic activity">
    <reaction evidence="11">
        <text>a tRNA precursor + 2 CTP + ATP = a tRNA with a 3' CCA end + 3 diphosphate</text>
        <dbReference type="Rhea" id="RHEA:14433"/>
        <dbReference type="Rhea" id="RHEA-COMP:10465"/>
        <dbReference type="Rhea" id="RHEA-COMP:10468"/>
        <dbReference type="ChEBI" id="CHEBI:30616"/>
        <dbReference type="ChEBI" id="CHEBI:33019"/>
        <dbReference type="ChEBI" id="CHEBI:37563"/>
        <dbReference type="ChEBI" id="CHEBI:74896"/>
        <dbReference type="ChEBI" id="CHEBI:83071"/>
        <dbReference type="EC" id="2.7.7.72"/>
    </reaction>
</comment>
<feature type="binding site" evidence="11">
    <location>
        <position position="28"/>
    </location>
    <ligand>
        <name>ATP</name>
        <dbReference type="ChEBI" id="CHEBI:30616"/>
    </ligand>
</feature>
<feature type="binding site" evidence="11">
    <location>
        <position position="112"/>
    </location>
    <ligand>
        <name>ATP</name>
        <dbReference type="ChEBI" id="CHEBI:30616"/>
    </ligand>
</feature>
<feature type="binding site" evidence="11">
    <location>
        <position position="31"/>
    </location>
    <ligand>
        <name>ATP</name>
        <dbReference type="ChEBI" id="CHEBI:30616"/>
    </ligand>
</feature>
<evidence type="ECO:0000256" key="8">
    <source>
        <dbReference type="ARBA" id="ARBA00022840"/>
    </source>
</evidence>
<dbReference type="InterPro" id="IPR032810">
    <property type="entry name" value="CCA-adding_enz_C"/>
</dbReference>
<keyword evidence="2 11" id="KW-0808">Transferase</keyword>
<keyword evidence="6 11" id="KW-0547">Nucleotide-binding</keyword>
<evidence type="ECO:0000256" key="3">
    <source>
        <dbReference type="ARBA" id="ARBA00022694"/>
    </source>
</evidence>
<keyword evidence="9 11" id="KW-0460">Magnesium</keyword>
<feature type="binding site" evidence="11">
    <location>
        <position position="31"/>
    </location>
    <ligand>
        <name>CTP</name>
        <dbReference type="ChEBI" id="CHEBI:37563"/>
    </ligand>
</feature>
<dbReference type="InterPro" id="IPR043519">
    <property type="entry name" value="NT_sf"/>
</dbReference>
<evidence type="ECO:0000259" key="13">
    <source>
        <dbReference type="Pfam" id="PF12627"/>
    </source>
</evidence>
<feature type="domain" description="CCA-adding enzyme C-terminal" evidence="14">
    <location>
        <begin position="239"/>
        <end position="395"/>
    </location>
</feature>
<evidence type="ECO:0000256" key="9">
    <source>
        <dbReference type="ARBA" id="ARBA00022842"/>
    </source>
</evidence>
<evidence type="ECO:0000256" key="7">
    <source>
        <dbReference type="ARBA" id="ARBA00022800"/>
    </source>
</evidence>
<comment type="subunit">
    <text evidence="11">Homodimer.</text>
</comment>
<dbReference type="SUPFAM" id="SSF81301">
    <property type="entry name" value="Nucleotidyltransferase"/>
    <property type="match status" value="1"/>
</dbReference>
<dbReference type="RefSeq" id="WP_251520904.1">
    <property type="nucleotide sequence ID" value="NZ_CP128355.1"/>
</dbReference>
<feature type="binding site" evidence="11">
    <location>
        <position position="28"/>
    </location>
    <ligand>
        <name>CTP</name>
        <dbReference type="ChEBI" id="CHEBI:37563"/>
    </ligand>
</feature>
<feature type="binding site" evidence="11">
    <location>
        <position position="158"/>
    </location>
    <ligand>
        <name>CTP</name>
        <dbReference type="ChEBI" id="CHEBI:37563"/>
    </ligand>
</feature>
<dbReference type="GO" id="GO:0004810">
    <property type="term" value="F:CCA tRNA nucleotidyltransferase activity"/>
    <property type="evidence" value="ECO:0007669"/>
    <property type="project" value="UniProtKB-EC"/>
</dbReference>
<feature type="binding site" evidence="11">
    <location>
        <position position="158"/>
    </location>
    <ligand>
        <name>ATP</name>
        <dbReference type="ChEBI" id="CHEBI:30616"/>
    </ligand>
</feature>
<dbReference type="Pfam" id="PF13735">
    <property type="entry name" value="tRNA_NucTran2_2"/>
    <property type="match status" value="1"/>
</dbReference>
<accession>A0ABZ3EBB4</accession>
<feature type="binding site" evidence="11">
    <location>
        <position position="41"/>
    </location>
    <ligand>
        <name>Mg(2+)</name>
        <dbReference type="ChEBI" id="CHEBI:18420"/>
    </ligand>
</feature>
<feature type="binding site" evidence="11">
    <location>
        <position position="161"/>
    </location>
    <ligand>
        <name>CTP</name>
        <dbReference type="ChEBI" id="CHEBI:37563"/>
    </ligand>
</feature>
<comment type="similarity">
    <text evidence="11">Belongs to the tRNA nucleotidyltransferase/poly(A) polymerase family. Bacterial CCA-adding enzyme type 3 subfamily.</text>
</comment>
<dbReference type="SUPFAM" id="SSF81891">
    <property type="entry name" value="Poly A polymerase C-terminal region-like"/>
    <property type="match status" value="1"/>
</dbReference>
<dbReference type="EC" id="2.7.7.72" evidence="11"/>
<name>A0ABZ3EBB4_9STAP</name>
<keyword evidence="16" id="KW-1185">Reference proteome</keyword>